<dbReference type="PANTHER" id="PTHR35006">
    <property type="entry name" value="GLYOXALASE FAMILY PROTEIN (AFU_ORTHOLOGUE AFUA_5G14830)"/>
    <property type="match status" value="1"/>
</dbReference>
<keyword evidence="3" id="KW-1185">Reference proteome</keyword>
<dbReference type="InterPro" id="IPR004360">
    <property type="entry name" value="Glyas_Fos-R_dOase_dom"/>
</dbReference>
<proteinExistence type="predicted"/>
<dbReference type="SUPFAM" id="SSF54593">
    <property type="entry name" value="Glyoxalase/Bleomycin resistance protein/Dihydroxybiphenyl dioxygenase"/>
    <property type="match status" value="1"/>
</dbReference>
<dbReference type="InterPro" id="IPR037523">
    <property type="entry name" value="VOC_core"/>
</dbReference>
<accession>A0ABZ2K8Z7</accession>
<dbReference type="RefSeq" id="WP_394845769.1">
    <property type="nucleotide sequence ID" value="NZ_CP089982.1"/>
</dbReference>
<organism evidence="2 3">
    <name type="scientific">Pendulispora brunnea</name>
    <dbReference type="NCBI Taxonomy" id="2905690"/>
    <lineage>
        <taxon>Bacteria</taxon>
        <taxon>Pseudomonadati</taxon>
        <taxon>Myxococcota</taxon>
        <taxon>Myxococcia</taxon>
        <taxon>Myxococcales</taxon>
        <taxon>Sorangiineae</taxon>
        <taxon>Pendulisporaceae</taxon>
        <taxon>Pendulispora</taxon>
    </lineage>
</organism>
<protein>
    <submittedName>
        <fullName evidence="2">VOC family protein</fullName>
    </submittedName>
</protein>
<dbReference type="CDD" id="cd07262">
    <property type="entry name" value="VOC_like"/>
    <property type="match status" value="1"/>
</dbReference>
<evidence type="ECO:0000313" key="3">
    <source>
        <dbReference type="Proteomes" id="UP001379533"/>
    </source>
</evidence>
<dbReference type="Proteomes" id="UP001379533">
    <property type="component" value="Chromosome"/>
</dbReference>
<dbReference type="Pfam" id="PF00903">
    <property type="entry name" value="Glyoxalase"/>
    <property type="match status" value="1"/>
</dbReference>
<dbReference type="PROSITE" id="PS51819">
    <property type="entry name" value="VOC"/>
    <property type="match status" value="1"/>
</dbReference>
<dbReference type="Gene3D" id="3.10.180.10">
    <property type="entry name" value="2,3-Dihydroxybiphenyl 1,2-Dioxygenase, domain 1"/>
    <property type="match status" value="1"/>
</dbReference>
<evidence type="ECO:0000313" key="2">
    <source>
        <dbReference type="EMBL" id="WXA95160.1"/>
    </source>
</evidence>
<name>A0ABZ2K8Z7_9BACT</name>
<gene>
    <name evidence="2" type="ORF">LZC95_53165</name>
</gene>
<sequence>MIDHVGLKVSDFPKAKEFYTKILAPLGYAPVKEVTAEMTGGTYAGVGFGPAGKPEFWIGTGAATGPIHVAFLAPTRAAVEAFYAAGIAAGGKDHGPPGVRAHYHPNYFGAFVLDADGNNIEAVCHSTA</sequence>
<dbReference type="EMBL" id="CP089982">
    <property type="protein sequence ID" value="WXA95160.1"/>
    <property type="molecule type" value="Genomic_DNA"/>
</dbReference>
<dbReference type="PANTHER" id="PTHR35006:SF2">
    <property type="entry name" value="GLYOXALASE FAMILY PROTEIN (AFU_ORTHOLOGUE AFUA_5G14830)"/>
    <property type="match status" value="1"/>
</dbReference>
<evidence type="ECO:0000259" key="1">
    <source>
        <dbReference type="PROSITE" id="PS51819"/>
    </source>
</evidence>
<dbReference type="InterPro" id="IPR029068">
    <property type="entry name" value="Glyas_Bleomycin-R_OHBP_Dase"/>
</dbReference>
<feature type="domain" description="VOC" evidence="1">
    <location>
        <begin position="1"/>
        <end position="125"/>
    </location>
</feature>
<reference evidence="2 3" key="1">
    <citation type="submission" date="2021-12" db="EMBL/GenBank/DDBJ databases">
        <title>Discovery of the Pendulisporaceae a myxobacterial family with distinct sporulation behavior and unique specialized metabolism.</title>
        <authorList>
            <person name="Garcia R."/>
            <person name="Popoff A."/>
            <person name="Bader C.D."/>
            <person name="Loehr J."/>
            <person name="Walesch S."/>
            <person name="Walt C."/>
            <person name="Boldt J."/>
            <person name="Bunk B."/>
            <person name="Haeckl F.J.F.P.J."/>
            <person name="Gunesch A.P."/>
            <person name="Birkelbach J."/>
            <person name="Nuebel U."/>
            <person name="Pietschmann T."/>
            <person name="Bach T."/>
            <person name="Mueller R."/>
        </authorList>
    </citation>
    <scope>NUCLEOTIDE SEQUENCE [LARGE SCALE GENOMIC DNA]</scope>
    <source>
        <strain evidence="2 3">MSr12523</strain>
    </source>
</reference>